<evidence type="ECO:0000313" key="12">
    <source>
        <dbReference type="EMBL" id="KAF2205657.1"/>
    </source>
</evidence>
<protein>
    <recommendedName>
        <fullName evidence="4">Protection of telomeres protein 1</fullName>
    </recommendedName>
</protein>
<feature type="domain" description="Telomeric single stranded DNA binding POT1/Cdc13" evidence="10">
    <location>
        <begin position="7"/>
        <end position="110"/>
    </location>
</feature>
<comment type="caution">
    <text evidence="12">The sequence shown here is derived from an EMBL/GenBank/DDBJ whole genome shotgun (WGS) entry which is preliminary data.</text>
</comment>
<dbReference type="Gene3D" id="2.40.50.140">
    <property type="entry name" value="Nucleic acid-binding proteins"/>
    <property type="match status" value="2"/>
</dbReference>
<gene>
    <name evidence="12" type="ORF">GQ43DRAFT_361865</name>
</gene>
<dbReference type="SUPFAM" id="SSF50249">
    <property type="entry name" value="Nucleic acid-binding proteins"/>
    <property type="match status" value="2"/>
</dbReference>
<dbReference type="Pfam" id="PF02765">
    <property type="entry name" value="POT1"/>
    <property type="match status" value="1"/>
</dbReference>
<sequence>MNLPPRFTAISQAESKENQAAGFIGIVTDVSPVTQTRWGDAYVTFWLQDEFDINGSRMMFKIFKRNKNYLPEVGSVGDVIAIRNITVKRFNLRLEGISATKDTTETITFPAKGIPIPELKDAIAGGAQTLAYSATPPYVKPTMQEQMYAIQLRHTATRASMFLPGAKAVTEQAMGGRAVPTGPASMKSHKLALIKDMQLFSFYDIRAEVVKVFFERGDVDIYITDYTENPLLFNYEEPGASCHENDSSTQWQGPYGQMTLAVRLYGASGEWARRNVREGDFVFVKNIRTKLSKVNKMEGQVHEDRANPQQVDIRRLLQSDIAELKRRKRAYDNQMNRHDKTIYRANEPPETAAKGKQGKRGKRQEKKKKLKEERDLARAVENRVLEQKFEEEMALPAGNNPHSNLANIISNNRRQNRTPGGAETVLPFVCAKYRARVRVVDFKPDNLEDFAQSLANPSYNDLPTDSSYEDWDSTPKKWEWAFALLLEDAQPTRDPGTPPSRMRVVVSNDAAEYLLKMDATDLRVDKRALEDLREKLFFLWGNLEELKCINLLLPLPPYSQRLSNRPFDCCIEEYGYIDPQIYGEETNCQRIYRMCGTTIME</sequence>
<dbReference type="GO" id="GO:0016233">
    <property type="term" value="P:telomere capping"/>
    <property type="evidence" value="ECO:0007669"/>
    <property type="project" value="TreeGrafter"/>
</dbReference>
<dbReference type="GO" id="GO:0098505">
    <property type="term" value="F:G-rich strand telomeric DNA binding"/>
    <property type="evidence" value="ECO:0007669"/>
    <property type="project" value="TreeGrafter"/>
</dbReference>
<dbReference type="Pfam" id="PF16686">
    <property type="entry name" value="POT1PC"/>
    <property type="match status" value="1"/>
</dbReference>
<evidence type="ECO:0000256" key="9">
    <source>
        <dbReference type="SAM" id="MobiDB-lite"/>
    </source>
</evidence>
<dbReference type="PANTHER" id="PTHR14513:SF0">
    <property type="entry name" value="PROTECTION OF TELOMERES PROTEIN 1"/>
    <property type="match status" value="1"/>
</dbReference>
<dbReference type="GO" id="GO:0010521">
    <property type="term" value="F:telomerase inhibitor activity"/>
    <property type="evidence" value="ECO:0007669"/>
    <property type="project" value="TreeGrafter"/>
</dbReference>
<dbReference type="FunFam" id="2.40.50.140:FF:000303">
    <property type="entry name" value="Protection of telomeres protein 1"/>
    <property type="match status" value="1"/>
</dbReference>
<comment type="subcellular location">
    <subcellularLocation>
        <location evidence="2">Chromosome</location>
        <location evidence="2">Telomere</location>
    </subcellularLocation>
    <subcellularLocation>
        <location evidence="1">Nucleus</location>
    </subcellularLocation>
</comment>
<evidence type="ECO:0000256" key="7">
    <source>
        <dbReference type="ARBA" id="ARBA00023125"/>
    </source>
</evidence>
<dbReference type="Proteomes" id="UP000799536">
    <property type="component" value="Unassembled WGS sequence"/>
</dbReference>
<evidence type="ECO:0000256" key="2">
    <source>
        <dbReference type="ARBA" id="ARBA00004574"/>
    </source>
</evidence>
<comment type="similarity">
    <text evidence="3">Belongs to the telombin family.</text>
</comment>
<evidence type="ECO:0000313" key="13">
    <source>
        <dbReference type="Proteomes" id="UP000799536"/>
    </source>
</evidence>
<dbReference type="InterPro" id="IPR032042">
    <property type="entry name" value="POT1PC"/>
</dbReference>
<dbReference type="PANTHER" id="PTHR14513">
    <property type="entry name" value="PROTECTION OF TELOMERES 1"/>
    <property type="match status" value="1"/>
</dbReference>
<feature type="region of interest" description="Disordered" evidence="9">
    <location>
        <begin position="343"/>
        <end position="375"/>
    </location>
</feature>
<evidence type="ECO:0000259" key="10">
    <source>
        <dbReference type="Pfam" id="PF02765"/>
    </source>
</evidence>
<evidence type="ECO:0000259" key="11">
    <source>
        <dbReference type="Pfam" id="PF16686"/>
    </source>
</evidence>
<keyword evidence="6" id="KW-0779">Telomere</keyword>
<evidence type="ECO:0000256" key="3">
    <source>
        <dbReference type="ARBA" id="ARBA00008442"/>
    </source>
</evidence>
<dbReference type="GO" id="GO:0000783">
    <property type="term" value="C:nuclear telomere cap complex"/>
    <property type="evidence" value="ECO:0007669"/>
    <property type="project" value="TreeGrafter"/>
</dbReference>
<accession>A0A9P4MX08</accession>
<dbReference type="InterPro" id="IPR028389">
    <property type="entry name" value="POT1"/>
</dbReference>
<evidence type="ECO:0000256" key="4">
    <source>
        <dbReference type="ARBA" id="ARBA00015253"/>
    </source>
</evidence>
<feature type="domain" description="Protection of telomeres protein 1 ssDNA-binding" evidence="11">
    <location>
        <begin position="193"/>
        <end position="333"/>
    </location>
</feature>
<keyword evidence="7" id="KW-0238">DNA-binding</keyword>
<keyword evidence="8" id="KW-0539">Nucleus</keyword>
<evidence type="ECO:0000256" key="1">
    <source>
        <dbReference type="ARBA" id="ARBA00004123"/>
    </source>
</evidence>
<dbReference type="InterPro" id="IPR012340">
    <property type="entry name" value="NA-bd_OB-fold"/>
</dbReference>
<keyword evidence="13" id="KW-1185">Reference proteome</keyword>
<keyword evidence="5" id="KW-0158">Chromosome</keyword>
<dbReference type="OrthoDB" id="2186770at2759"/>
<dbReference type="AlphaFoldDB" id="A0A9P4MX08"/>
<evidence type="ECO:0000256" key="8">
    <source>
        <dbReference type="ARBA" id="ARBA00023242"/>
    </source>
</evidence>
<evidence type="ECO:0000256" key="6">
    <source>
        <dbReference type="ARBA" id="ARBA00022895"/>
    </source>
</evidence>
<dbReference type="GO" id="GO:0032210">
    <property type="term" value="P:regulation of telomere maintenance via telomerase"/>
    <property type="evidence" value="ECO:0007669"/>
    <property type="project" value="TreeGrafter"/>
</dbReference>
<feature type="compositionally biased region" description="Basic residues" evidence="9">
    <location>
        <begin position="356"/>
        <end position="369"/>
    </location>
</feature>
<reference evidence="12" key="1">
    <citation type="journal article" date="2020" name="Stud. Mycol.">
        <title>101 Dothideomycetes genomes: a test case for predicting lifestyles and emergence of pathogens.</title>
        <authorList>
            <person name="Haridas S."/>
            <person name="Albert R."/>
            <person name="Binder M."/>
            <person name="Bloem J."/>
            <person name="Labutti K."/>
            <person name="Salamov A."/>
            <person name="Andreopoulos B."/>
            <person name="Baker S."/>
            <person name="Barry K."/>
            <person name="Bills G."/>
            <person name="Bluhm B."/>
            <person name="Cannon C."/>
            <person name="Castanera R."/>
            <person name="Culley D."/>
            <person name="Daum C."/>
            <person name="Ezra D."/>
            <person name="Gonzalez J."/>
            <person name="Henrissat B."/>
            <person name="Kuo A."/>
            <person name="Liang C."/>
            <person name="Lipzen A."/>
            <person name="Lutzoni F."/>
            <person name="Magnuson J."/>
            <person name="Mondo S."/>
            <person name="Nolan M."/>
            <person name="Ohm R."/>
            <person name="Pangilinan J."/>
            <person name="Park H.-J."/>
            <person name="Ramirez L."/>
            <person name="Alfaro M."/>
            <person name="Sun H."/>
            <person name="Tritt A."/>
            <person name="Yoshinaga Y."/>
            <person name="Zwiers L.-H."/>
            <person name="Turgeon B."/>
            <person name="Goodwin S."/>
            <person name="Spatafora J."/>
            <person name="Crous P."/>
            <person name="Grigoriev I."/>
        </authorList>
    </citation>
    <scope>NUCLEOTIDE SEQUENCE</scope>
    <source>
        <strain evidence="12">ATCC 74209</strain>
    </source>
</reference>
<dbReference type="EMBL" id="ML993851">
    <property type="protein sequence ID" value="KAF2205657.1"/>
    <property type="molecule type" value="Genomic_DNA"/>
</dbReference>
<evidence type="ECO:0000256" key="5">
    <source>
        <dbReference type="ARBA" id="ARBA00022454"/>
    </source>
</evidence>
<dbReference type="InterPro" id="IPR011564">
    <property type="entry name" value="Telomer_end-bd_POT1/Cdc13"/>
</dbReference>
<proteinExistence type="inferred from homology"/>
<name>A0A9P4MX08_9PLEO</name>
<organism evidence="12 13">
    <name type="scientific">Delitschia confertaspora ATCC 74209</name>
    <dbReference type="NCBI Taxonomy" id="1513339"/>
    <lineage>
        <taxon>Eukaryota</taxon>
        <taxon>Fungi</taxon>
        <taxon>Dikarya</taxon>
        <taxon>Ascomycota</taxon>
        <taxon>Pezizomycotina</taxon>
        <taxon>Dothideomycetes</taxon>
        <taxon>Pleosporomycetidae</taxon>
        <taxon>Pleosporales</taxon>
        <taxon>Delitschiaceae</taxon>
        <taxon>Delitschia</taxon>
    </lineage>
</organism>